<dbReference type="InterPro" id="IPR049278">
    <property type="entry name" value="MS_channel_C"/>
</dbReference>
<feature type="transmembrane region" description="Helical" evidence="7">
    <location>
        <begin position="15"/>
        <end position="36"/>
    </location>
</feature>
<dbReference type="GO" id="GO:0005886">
    <property type="term" value="C:plasma membrane"/>
    <property type="evidence" value="ECO:0007669"/>
    <property type="project" value="UniProtKB-SubCell"/>
</dbReference>
<dbReference type="AlphaFoldDB" id="A0A2K9NH27"/>
<evidence type="ECO:0000256" key="2">
    <source>
        <dbReference type="ARBA" id="ARBA00008017"/>
    </source>
</evidence>
<comment type="caution">
    <text evidence="7">Lacks conserved residue(s) required for the propagation of feature annotation.</text>
</comment>
<keyword evidence="7" id="KW-0406">Ion transport</keyword>
<dbReference type="InterPro" id="IPR006685">
    <property type="entry name" value="MscS_channel_2nd"/>
</dbReference>
<evidence type="ECO:0000313" key="8">
    <source>
        <dbReference type="EMBL" id="AUN32392.1"/>
    </source>
</evidence>
<evidence type="ECO:0000313" key="9">
    <source>
        <dbReference type="Proteomes" id="UP000234752"/>
    </source>
</evidence>
<keyword evidence="6 7" id="KW-0472">Membrane</keyword>
<dbReference type="EMBL" id="CP025612">
    <property type="protein sequence ID" value="AUN32392.1"/>
    <property type="molecule type" value="Genomic_DNA"/>
</dbReference>
<keyword evidence="3" id="KW-1003">Cell membrane</keyword>
<protein>
    <recommendedName>
        <fullName evidence="7">Small-conductance mechanosensitive channel</fullName>
    </recommendedName>
</protein>
<keyword evidence="5 7" id="KW-1133">Transmembrane helix</keyword>
<dbReference type="InterPro" id="IPR023408">
    <property type="entry name" value="MscS_beta-dom_sf"/>
</dbReference>
<comment type="subcellular location">
    <subcellularLocation>
        <location evidence="7">Cell inner membrane</location>
        <topology evidence="7">Multi-pass membrane protein</topology>
    </subcellularLocation>
    <subcellularLocation>
        <location evidence="1">Cell membrane</location>
        <topology evidence="1">Multi-pass membrane protein</topology>
    </subcellularLocation>
</comment>
<dbReference type="KEGG" id="ncb:C0V82_18645"/>
<proteinExistence type="inferred from homology"/>
<dbReference type="PANTHER" id="PTHR30221">
    <property type="entry name" value="SMALL-CONDUCTANCE MECHANOSENSITIVE CHANNEL"/>
    <property type="match status" value="1"/>
</dbReference>
<keyword evidence="9" id="KW-1185">Reference proteome</keyword>
<dbReference type="Proteomes" id="UP000234752">
    <property type="component" value="Chromosome eg_2"/>
</dbReference>
<evidence type="ECO:0000256" key="5">
    <source>
        <dbReference type="ARBA" id="ARBA00022989"/>
    </source>
</evidence>
<dbReference type="PANTHER" id="PTHR30221:SF1">
    <property type="entry name" value="SMALL-CONDUCTANCE MECHANOSENSITIVE CHANNEL"/>
    <property type="match status" value="1"/>
</dbReference>
<dbReference type="SUPFAM" id="SSF82689">
    <property type="entry name" value="Mechanosensitive channel protein MscS (YggB), C-terminal domain"/>
    <property type="match status" value="1"/>
</dbReference>
<evidence type="ECO:0000256" key="6">
    <source>
        <dbReference type="ARBA" id="ARBA00023136"/>
    </source>
</evidence>
<dbReference type="InterPro" id="IPR011066">
    <property type="entry name" value="MscS_channel_C_sf"/>
</dbReference>
<accession>A0A2K9NH27</accession>
<dbReference type="Gene3D" id="2.30.30.60">
    <property type="match status" value="1"/>
</dbReference>
<dbReference type="Pfam" id="PF21082">
    <property type="entry name" value="MS_channel_3rd"/>
    <property type="match status" value="1"/>
</dbReference>
<comment type="subunit">
    <text evidence="7">Homoheptamer.</text>
</comment>
<dbReference type="InterPro" id="IPR010920">
    <property type="entry name" value="LSM_dom_sf"/>
</dbReference>
<reference evidence="8 9" key="1">
    <citation type="submission" date="2017-12" db="EMBL/GenBank/DDBJ databases">
        <title>Genomes of bacteria within cyanobacterial aggregates.</title>
        <authorList>
            <person name="Cai H."/>
        </authorList>
    </citation>
    <scope>NUCLEOTIDE SEQUENCE [LARGE SCALE GENOMIC DNA]</scope>
    <source>
        <strain evidence="8 9">TH16</strain>
    </source>
</reference>
<dbReference type="GO" id="GO:0008381">
    <property type="term" value="F:mechanosensitive monoatomic ion channel activity"/>
    <property type="evidence" value="ECO:0007669"/>
    <property type="project" value="InterPro"/>
</dbReference>
<evidence type="ECO:0000256" key="1">
    <source>
        <dbReference type="ARBA" id="ARBA00004651"/>
    </source>
</evidence>
<dbReference type="InterPro" id="IPR045275">
    <property type="entry name" value="MscS_archaea/bacteria_type"/>
</dbReference>
<sequence>MFGDVPELAQVENILIVYGLRMIAAIIILLLGRWTASIAMNMVKRGIGAATHMDETVTAFLSSLTYYGILAVTFVLILQVAGVQATSLVAILGTASLAIGLALQGTLSNLAAGIMLLIFRPFRIGDMIEVAGKSGIVVSLNVFMTEIAAGDNVKVLLPNGQVWGTAAIANLSAYPTRRISMTVTIPMDRDPEATAAHLRGEMADDRLLLTSPPPTVTVTALSAQDVELTVQAWTRTQDVVRAREDMIRHLRDLRRDITPA</sequence>
<name>A0A2K9NH27_9PROT</name>
<feature type="transmembrane region" description="Helical" evidence="7">
    <location>
        <begin position="88"/>
        <end position="119"/>
    </location>
</feature>
<dbReference type="SUPFAM" id="SSF82861">
    <property type="entry name" value="Mechanosensitive channel protein MscS (YggB), transmembrane region"/>
    <property type="match status" value="1"/>
</dbReference>
<comment type="similarity">
    <text evidence="2 7">Belongs to the MscS (TC 1.A.23) family.</text>
</comment>
<keyword evidence="7" id="KW-0997">Cell inner membrane</keyword>
<feature type="transmembrane region" description="Helical" evidence="7">
    <location>
        <begin position="57"/>
        <end position="82"/>
    </location>
</feature>
<evidence type="ECO:0000256" key="7">
    <source>
        <dbReference type="RuleBase" id="RU369025"/>
    </source>
</evidence>
<dbReference type="InterPro" id="IPR011014">
    <property type="entry name" value="MscS_channel_TM-2"/>
</dbReference>
<dbReference type="Pfam" id="PF00924">
    <property type="entry name" value="MS_channel_2nd"/>
    <property type="match status" value="1"/>
</dbReference>
<dbReference type="RefSeq" id="WP_102113930.1">
    <property type="nucleotide sequence ID" value="NZ_BMGN01000007.1"/>
</dbReference>
<dbReference type="OrthoDB" id="9775207at2"/>
<keyword evidence="7" id="KW-0407">Ion channel</keyword>
<comment type="function">
    <text evidence="7">Mechanosensitive channel that participates in the regulation of osmotic pressure changes within the cell, opening in response to stretch forces in the membrane lipid bilayer, without the need for other proteins. Contributes to normal resistance to hypoosmotic shock. Forms an ion channel of 1.0 nanosiemens conductance with a slight preference for anions.</text>
</comment>
<evidence type="ECO:0000256" key="3">
    <source>
        <dbReference type="ARBA" id="ARBA00022475"/>
    </source>
</evidence>
<evidence type="ECO:0000256" key="4">
    <source>
        <dbReference type="ARBA" id="ARBA00022692"/>
    </source>
</evidence>
<dbReference type="Pfam" id="PF21088">
    <property type="entry name" value="MS_channel_1st"/>
    <property type="match status" value="1"/>
</dbReference>
<gene>
    <name evidence="8" type="ORF">C0V82_18645</name>
</gene>
<keyword evidence="4 7" id="KW-0812">Transmembrane</keyword>
<dbReference type="SUPFAM" id="SSF50182">
    <property type="entry name" value="Sm-like ribonucleoproteins"/>
    <property type="match status" value="1"/>
</dbReference>
<keyword evidence="7" id="KW-0813">Transport</keyword>
<dbReference type="Gene3D" id="1.10.287.1260">
    <property type="match status" value="1"/>
</dbReference>
<dbReference type="InterPro" id="IPR049142">
    <property type="entry name" value="MS_channel_1st"/>
</dbReference>
<organism evidence="8 9">
    <name type="scientific">Niveispirillum cyanobacteriorum</name>
    <dbReference type="NCBI Taxonomy" id="1612173"/>
    <lineage>
        <taxon>Bacteria</taxon>
        <taxon>Pseudomonadati</taxon>
        <taxon>Pseudomonadota</taxon>
        <taxon>Alphaproteobacteria</taxon>
        <taxon>Rhodospirillales</taxon>
        <taxon>Azospirillaceae</taxon>
        <taxon>Niveispirillum</taxon>
    </lineage>
</organism>
<dbReference type="Gene3D" id="3.30.70.100">
    <property type="match status" value="1"/>
</dbReference>